<gene>
    <name evidence="6" type="ORF">KDH_20980</name>
</gene>
<dbReference type="PANTHER" id="PTHR30055:SF234">
    <property type="entry name" value="HTH-TYPE TRANSCRIPTIONAL REGULATOR BETI"/>
    <property type="match status" value="1"/>
</dbReference>
<dbReference type="SUPFAM" id="SSF46689">
    <property type="entry name" value="Homeodomain-like"/>
    <property type="match status" value="1"/>
</dbReference>
<accession>A0ABQ6FLV4</accession>
<keyword evidence="2 4" id="KW-0238">DNA-binding</keyword>
<dbReference type="Gene3D" id="1.10.357.10">
    <property type="entry name" value="Tetracycline Repressor, domain 2"/>
    <property type="match status" value="1"/>
</dbReference>
<dbReference type="EMBL" id="BSRI01000001">
    <property type="protein sequence ID" value="GLV55251.1"/>
    <property type="molecule type" value="Genomic_DNA"/>
</dbReference>
<sequence>MGEQKGGDLPPYPSVLSFATVTERRDAAEHRRHILQVARHLFLEQGVDQVGMYQIARVSQVGQGTLYRRFAHKGALCQALLEESCVHFQTGVLAYLERTDAEGAPVFEQINAILQQLIDYTEENASLLGAMLDASNGNYHRQSYHSPFYRWLRQLFLVLLTRGVMRHELAEQDLEYVVDVVLAPLDVGFYHYQRHELGFSQQRIATNLRQFLAHGLNVEH</sequence>
<organism evidence="6 7">
    <name type="scientific">Dictyobacter halimunensis</name>
    <dbReference type="NCBI Taxonomy" id="3026934"/>
    <lineage>
        <taxon>Bacteria</taxon>
        <taxon>Bacillati</taxon>
        <taxon>Chloroflexota</taxon>
        <taxon>Ktedonobacteria</taxon>
        <taxon>Ktedonobacterales</taxon>
        <taxon>Dictyobacteraceae</taxon>
        <taxon>Dictyobacter</taxon>
    </lineage>
</organism>
<reference evidence="6 7" key="1">
    <citation type="submission" date="2023-02" db="EMBL/GenBank/DDBJ databases">
        <title>Dictyobacter halimunensis sp. nov., a new member of the class Ktedonobacteria from forest soil in a geothermal area.</title>
        <authorList>
            <person name="Rachmania M.K."/>
            <person name="Ningsih F."/>
            <person name="Sakai Y."/>
            <person name="Yabe S."/>
            <person name="Yokota A."/>
            <person name="Sjamsuridzal W."/>
        </authorList>
    </citation>
    <scope>NUCLEOTIDE SEQUENCE [LARGE SCALE GENOMIC DNA]</scope>
    <source>
        <strain evidence="6 7">S3.2.2.5</strain>
    </source>
</reference>
<proteinExistence type="predicted"/>
<dbReference type="PRINTS" id="PR00455">
    <property type="entry name" value="HTHTETR"/>
</dbReference>
<dbReference type="InterPro" id="IPR036271">
    <property type="entry name" value="Tet_transcr_reg_TetR-rel_C_sf"/>
</dbReference>
<evidence type="ECO:0000313" key="6">
    <source>
        <dbReference type="EMBL" id="GLV55251.1"/>
    </source>
</evidence>
<keyword evidence="7" id="KW-1185">Reference proteome</keyword>
<evidence type="ECO:0000256" key="1">
    <source>
        <dbReference type="ARBA" id="ARBA00023015"/>
    </source>
</evidence>
<feature type="domain" description="HTH tetR-type" evidence="5">
    <location>
        <begin position="28"/>
        <end position="88"/>
    </location>
</feature>
<evidence type="ECO:0000256" key="4">
    <source>
        <dbReference type="PROSITE-ProRule" id="PRU00335"/>
    </source>
</evidence>
<keyword evidence="1" id="KW-0805">Transcription regulation</keyword>
<name>A0ABQ6FLV4_9CHLR</name>
<evidence type="ECO:0000256" key="2">
    <source>
        <dbReference type="ARBA" id="ARBA00023125"/>
    </source>
</evidence>
<dbReference type="InterPro" id="IPR009057">
    <property type="entry name" value="Homeodomain-like_sf"/>
</dbReference>
<dbReference type="Proteomes" id="UP001344906">
    <property type="component" value="Unassembled WGS sequence"/>
</dbReference>
<feature type="DNA-binding region" description="H-T-H motif" evidence="4">
    <location>
        <begin position="51"/>
        <end position="70"/>
    </location>
</feature>
<dbReference type="InterPro" id="IPR001647">
    <property type="entry name" value="HTH_TetR"/>
</dbReference>
<dbReference type="Pfam" id="PF00440">
    <property type="entry name" value="TetR_N"/>
    <property type="match status" value="1"/>
</dbReference>
<dbReference type="InterPro" id="IPR050109">
    <property type="entry name" value="HTH-type_TetR-like_transc_reg"/>
</dbReference>
<dbReference type="RefSeq" id="WP_338249427.1">
    <property type="nucleotide sequence ID" value="NZ_BSRI01000001.1"/>
</dbReference>
<evidence type="ECO:0000259" key="5">
    <source>
        <dbReference type="PROSITE" id="PS50977"/>
    </source>
</evidence>
<protein>
    <submittedName>
        <fullName evidence="6">TetR family transcriptional regulator</fullName>
    </submittedName>
</protein>
<dbReference type="PROSITE" id="PS50977">
    <property type="entry name" value="HTH_TETR_2"/>
    <property type="match status" value="1"/>
</dbReference>
<dbReference type="PANTHER" id="PTHR30055">
    <property type="entry name" value="HTH-TYPE TRANSCRIPTIONAL REGULATOR RUTR"/>
    <property type="match status" value="1"/>
</dbReference>
<dbReference type="SUPFAM" id="SSF48498">
    <property type="entry name" value="Tetracyclin repressor-like, C-terminal domain"/>
    <property type="match status" value="1"/>
</dbReference>
<evidence type="ECO:0000313" key="7">
    <source>
        <dbReference type="Proteomes" id="UP001344906"/>
    </source>
</evidence>
<evidence type="ECO:0000256" key="3">
    <source>
        <dbReference type="ARBA" id="ARBA00023163"/>
    </source>
</evidence>
<comment type="caution">
    <text evidence="6">The sequence shown here is derived from an EMBL/GenBank/DDBJ whole genome shotgun (WGS) entry which is preliminary data.</text>
</comment>
<keyword evidence="3" id="KW-0804">Transcription</keyword>